<sequence length="71" mass="7512">MTALADIPTLATEITALRAALAATRAQRANLVAAARATLAAHHEGEPDPLYYLRDELTAQLATDQRAGEAQ</sequence>
<evidence type="ECO:0000313" key="1">
    <source>
        <dbReference type="EMBL" id="MFB9532731.1"/>
    </source>
</evidence>
<dbReference type="Proteomes" id="UP001589646">
    <property type="component" value="Unassembled WGS sequence"/>
</dbReference>
<proteinExistence type="predicted"/>
<keyword evidence="2" id="KW-1185">Reference proteome</keyword>
<dbReference type="RefSeq" id="WP_346121726.1">
    <property type="nucleotide sequence ID" value="NZ_BAAAXC010000012.1"/>
</dbReference>
<protein>
    <submittedName>
        <fullName evidence="1">Uncharacterized protein</fullName>
    </submittedName>
</protein>
<organism evidence="1 2">
    <name type="scientific">Nonomuraea roseola</name>
    <dbReference type="NCBI Taxonomy" id="46179"/>
    <lineage>
        <taxon>Bacteria</taxon>
        <taxon>Bacillati</taxon>
        <taxon>Actinomycetota</taxon>
        <taxon>Actinomycetes</taxon>
        <taxon>Streptosporangiales</taxon>
        <taxon>Streptosporangiaceae</taxon>
        <taxon>Nonomuraea</taxon>
    </lineage>
</organism>
<evidence type="ECO:0000313" key="2">
    <source>
        <dbReference type="Proteomes" id="UP001589646"/>
    </source>
</evidence>
<accession>A0ABV5QB75</accession>
<gene>
    <name evidence="1" type="ORF">ACFFRN_39525</name>
</gene>
<reference evidence="1 2" key="1">
    <citation type="submission" date="2024-09" db="EMBL/GenBank/DDBJ databases">
        <authorList>
            <person name="Sun Q."/>
            <person name="Mori K."/>
        </authorList>
    </citation>
    <scope>NUCLEOTIDE SEQUENCE [LARGE SCALE GENOMIC DNA]</scope>
    <source>
        <strain evidence="1 2">JCM 3323</strain>
    </source>
</reference>
<comment type="caution">
    <text evidence="1">The sequence shown here is derived from an EMBL/GenBank/DDBJ whole genome shotgun (WGS) entry which is preliminary data.</text>
</comment>
<name>A0ABV5QB75_9ACTN</name>
<dbReference type="EMBL" id="JBHMCE010000015">
    <property type="protein sequence ID" value="MFB9532731.1"/>
    <property type="molecule type" value="Genomic_DNA"/>
</dbReference>